<proteinExistence type="predicted"/>
<dbReference type="EMBL" id="MU154587">
    <property type="protein sequence ID" value="KAF9493293.1"/>
    <property type="molecule type" value="Genomic_DNA"/>
</dbReference>
<dbReference type="Proteomes" id="UP000807025">
    <property type="component" value="Unassembled WGS sequence"/>
</dbReference>
<protein>
    <submittedName>
        <fullName evidence="1">Uncharacterized protein</fullName>
    </submittedName>
</protein>
<organism evidence="1 2">
    <name type="scientific">Pleurotus eryngii</name>
    <name type="common">Boletus of the steppes</name>
    <dbReference type="NCBI Taxonomy" id="5323"/>
    <lineage>
        <taxon>Eukaryota</taxon>
        <taxon>Fungi</taxon>
        <taxon>Dikarya</taxon>
        <taxon>Basidiomycota</taxon>
        <taxon>Agaricomycotina</taxon>
        <taxon>Agaricomycetes</taxon>
        <taxon>Agaricomycetidae</taxon>
        <taxon>Agaricales</taxon>
        <taxon>Pleurotineae</taxon>
        <taxon>Pleurotaceae</taxon>
        <taxon>Pleurotus</taxon>
    </lineage>
</organism>
<evidence type="ECO:0000313" key="2">
    <source>
        <dbReference type="Proteomes" id="UP000807025"/>
    </source>
</evidence>
<keyword evidence="2" id="KW-1185">Reference proteome</keyword>
<gene>
    <name evidence="1" type="ORF">BDN71DRAFT_1591153</name>
</gene>
<dbReference type="Gene3D" id="3.80.10.10">
    <property type="entry name" value="Ribonuclease Inhibitor"/>
    <property type="match status" value="1"/>
</dbReference>
<evidence type="ECO:0000313" key="1">
    <source>
        <dbReference type="EMBL" id="KAF9493293.1"/>
    </source>
</evidence>
<comment type="caution">
    <text evidence="1">The sequence shown here is derived from an EMBL/GenBank/DDBJ whole genome shotgun (WGS) entry which is preliminary data.</text>
</comment>
<accession>A0A9P5ZS72</accession>
<dbReference type="AlphaFoldDB" id="A0A9P5ZS72"/>
<dbReference type="SUPFAM" id="SSF52047">
    <property type="entry name" value="RNI-like"/>
    <property type="match status" value="1"/>
</dbReference>
<dbReference type="InterPro" id="IPR032675">
    <property type="entry name" value="LRR_dom_sf"/>
</dbReference>
<reference evidence="1" key="1">
    <citation type="submission" date="2020-11" db="EMBL/GenBank/DDBJ databases">
        <authorList>
            <consortium name="DOE Joint Genome Institute"/>
            <person name="Ahrendt S."/>
            <person name="Riley R."/>
            <person name="Andreopoulos W."/>
            <person name="Labutti K."/>
            <person name="Pangilinan J."/>
            <person name="Ruiz-Duenas F.J."/>
            <person name="Barrasa J.M."/>
            <person name="Sanchez-Garcia M."/>
            <person name="Camarero S."/>
            <person name="Miyauchi S."/>
            <person name="Serrano A."/>
            <person name="Linde D."/>
            <person name="Babiker R."/>
            <person name="Drula E."/>
            <person name="Ayuso-Fernandez I."/>
            <person name="Pacheco R."/>
            <person name="Padilla G."/>
            <person name="Ferreira P."/>
            <person name="Barriuso J."/>
            <person name="Kellner H."/>
            <person name="Castanera R."/>
            <person name="Alfaro M."/>
            <person name="Ramirez L."/>
            <person name="Pisabarro A.G."/>
            <person name="Kuo A."/>
            <person name="Tritt A."/>
            <person name="Lipzen A."/>
            <person name="He G."/>
            <person name="Yan M."/>
            <person name="Ng V."/>
            <person name="Cullen D."/>
            <person name="Martin F."/>
            <person name="Rosso M.-N."/>
            <person name="Henrissat B."/>
            <person name="Hibbett D."/>
            <person name="Martinez A.T."/>
            <person name="Grigoriev I.V."/>
        </authorList>
    </citation>
    <scope>NUCLEOTIDE SEQUENCE</scope>
    <source>
        <strain evidence="1">ATCC 90797</strain>
    </source>
</reference>
<name>A0A9P5ZS72_PLEER</name>
<sequence>MDDCICPGAEKQRLGSAPRVHEVIQSQWRSQSLYPALVIEIMSTRGPSELLPNLRRVHSDGQRTLRHLHLFLHPNVTGFAVSHQSGNPLLFSLPTKTPSITHISLSEEMVVFDEGDDSHAITMLAEALPGLSSLESLTLLIYWFTPTMVEAAASCAHLAGLSTATLDGDRDDINPFEYDQLYSLSLRDDRFLVLHFLSIILPFYHMAEFISQGHHFNALTRFKAESPYSIIDLHEYKEVLSALSASCSGLESITLSTAQPRENVAEHNTITYRDLSTVTRLTALQSIGIYHTMLQFVAEDVIAIARVLPNLTDLSLNPVPDVAAASTLYVSILLPLHDLCSNLILLGLYLNAADEHIPPPPPIDEELRQAVHEKMEFARLRKLTVWLSSLSSPVPLAVYLSSILSPGCVLSAEF</sequence>